<dbReference type="Proteomes" id="UP000091918">
    <property type="component" value="Unassembled WGS sequence"/>
</dbReference>
<comment type="caution">
    <text evidence="1">The sequence shown here is derived from an EMBL/GenBank/DDBJ whole genome shotgun (WGS) entry which is preliminary data.</text>
</comment>
<dbReference type="EMBL" id="LGUA01000473">
    <property type="protein sequence ID" value="OAX81447.1"/>
    <property type="molecule type" value="Genomic_DNA"/>
</dbReference>
<dbReference type="AlphaFoldDB" id="A0A1B7NXV9"/>
<proteinExistence type="predicted"/>
<name>A0A1B7NXV9_9EURO</name>
<keyword evidence="2" id="KW-1185">Reference proteome</keyword>
<evidence type="ECO:0000313" key="2">
    <source>
        <dbReference type="Proteomes" id="UP000091918"/>
    </source>
</evidence>
<reference evidence="1 2" key="1">
    <citation type="submission" date="2015-07" db="EMBL/GenBank/DDBJ databases">
        <title>Emmonsia species relationships and genome sequence.</title>
        <authorList>
            <person name="Cuomo C.A."/>
            <person name="Schwartz I.S."/>
            <person name="Kenyon C."/>
            <person name="de Hoog G.S."/>
            <person name="Govender N.P."/>
            <person name="Botha A."/>
            <person name="Moreno L."/>
            <person name="de Vries M."/>
            <person name="Munoz J.F."/>
            <person name="Stielow J.B."/>
        </authorList>
    </citation>
    <scope>NUCLEOTIDE SEQUENCE [LARGE SCALE GENOMIC DNA]</scope>
    <source>
        <strain evidence="1 2">CBS 136260</strain>
    </source>
</reference>
<protein>
    <submittedName>
        <fullName evidence="1">Uncharacterized protein</fullName>
    </submittedName>
</protein>
<dbReference type="OrthoDB" id="4185247at2759"/>
<evidence type="ECO:0000313" key="1">
    <source>
        <dbReference type="EMBL" id="OAX81447.1"/>
    </source>
</evidence>
<accession>A0A1B7NXV9</accession>
<organism evidence="1 2">
    <name type="scientific">Emergomyces africanus</name>
    <dbReference type="NCBI Taxonomy" id="1955775"/>
    <lineage>
        <taxon>Eukaryota</taxon>
        <taxon>Fungi</taxon>
        <taxon>Dikarya</taxon>
        <taxon>Ascomycota</taxon>
        <taxon>Pezizomycotina</taxon>
        <taxon>Eurotiomycetes</taxon>
        <taxon>Eurotiomycetidae</taxon>
        <taxon>Onygenales</taxon>
        <taxon>Ajellomycetaceae</taxon>
        <taxon>Emergomyces</taxon>
    </lineage>
</organism>
<gene>
    <name evidence="1" type="ORF">ACJ72_04207</name>
</gene>
<sequence length="157" mass="18192">MAMLFNLTEKPCFPCKAVLEYIHKQGQQNFPEMEAIKKEYFILQDPTNATKCIDSIWLYILRYCLPFSENGTYDDVELDVILLRDTIDRGHKQTANDRIVELLKAVRGINERQSRFSAEVYTQIGAGRANQLIKVDFSRCTKRRIPQSIIGALVRNF</sequence>